<keyword evidence="1" id="KW-0547">Nucleotide-binding</keyword>
<organism evidence="4 5">
    <name type="scientific">Nocardioides psychrotolerans</name>
    <dbReference type="NCBI Taxonomy" id="1005945"/>
    <lineage>
        <taxon>Bacteria</taxon>
        <taxon>Bacillati</taxon>
        <taxon>Actinomycetota</taxon>
        <taxon>Actinomycetes</taxon>
        <taxon>Propionibacteriales</taxon>
        <taxon>Nocardioidaceae</taxon>
        <taxon>Nocardioides</taxon>
    </lineage>
</organism>
<dbReference type="GO" id="GO:0003677">
    <property type="term" value="F:DNA binding"/>
    <property type="evidence" value="ECO:0007669"/>
    <property type="project" value="UniProtKB-KW"/>
</dbReference>
<dbReference type="Proteomes" id="UP000198649">
    <property type="component" value="Unassembled WGS sequence"/>
</dbReference>
<keyword evidence="5" id="KW-1185">Reference proteome</keyword>
<dbReference type="InterPro" id="IPR036388">
    <property type="entry name" value="WH-like_DNA-bd_sf"/>
</dbReference>
<dbReference type="CDD" id="cd06170">
    <property type="entry name" value="LuxR_C_like"/>
    <property type="match status" value="1"/>
</dbReference>
<dbReference type="PROSITE" id="PS00622">
    <property type="entry name" value="HTH_LUXR_1"/>
    <property type="match status" value="1"/>
</dbReference>
<name>A0A1I3ES97_9ACTN</name>
<dbReference type="GO" id="GO:0006355">
    <property type="term" value="P:regulation of DNA-templated transcription"/>
    <property type="evidence" value="ECO:0007669"/>
    <property type="project" value="InterPro"/>
</dbReference>
<dbReference type="PANTHER" id="PTHR16305">
    <property type="entry name" value="TESTICULAR SOLUBLE ADENYLYL CYCLASE"/>
    <property type="match status" value="1"/>
</dbReference>
<accession>A0A1I3ES97</accession>
<dbReference type="AlphaFoldDB" id="A0A1I3ES97"/>
<dbReference type="Pfam" id="PF00196">
    <property type="entry name" value="GerE"/>
    <property type="match status" value="1"/>
</dbReference>
<dbReference type="SUPFAM" id="SSF52540">
    <property type="entry name" value="P-loop containing nucleoside triphosphate hydrolases"/>
    <property type="match status" value="1"/>
</dbReference>
<dbReference type="STRING" id="1005945.SAMN05216561_10436"/>
<dbReference type="InterPro" id="IPR041664">
    <property type="entry name" value="AAA_16"/>
</dbReference>
<evidence type="ECO:0000259" key="3">
    <source>
        <dbReference type="PROSITE" id="PS50043"/>
    </source>
</evidence>
<feature type="domain" description="HTH luxR-type" evidence="3">
    <location>
        <begin position="829"/>
        <end position="892"/>
    </location>
</feature>
<keyword evidence="2" id="KW-0067">ATP-binding</keyword>
<dbReference type="InterPro" id="IPR011990">
    <property type="entry name" value="TPR-like_helical_dom_sf"/>
</dbReference>
<dbReference type="EMBL" id="FOQG01000004">
    <property type="protein sequence ID" value="SFI01773.1"/>
    <property type="molecule type" value="Genomic_DNA"/>
</dbReference>
<dbReference type="SMART" id="SM00421">
    <property type="entry name" value="HTH_LUXR"/>
    <property type="match status" value="1"/>
</dbReference>
<dbReference type="SUPFAM" id="SSF48452">
    <property type="entry name" value="TPR-like"/>
    <property type="match status" value="1"/>
</dbReference>
<reference evidence="4 5" key="1">
    <citation type="submission" date="2016-10" db="EMBL/GenBank/DDBJ databases">
        <authorList>
            <person name="de Groot N.N."/>
        </authorList>
    </citation>
    <scope>NUCLEOTIDE SEQUENCE [LARGE SCALE GENOMIC DNA]</scope>
    <source>
        <strain evidence="4 5">CGMCC 1.11156</strain>
    </source>
</reference>
<dbReference type="InterPro" id="IPR027417">
    <property type="entry name" value="P-loop_NTPase"/>
</dbReference>
<dbReference type="Gene3D" id="1.25.40.10">
    <property type="entry name" value="Tetratricopeptide repeat domain"/>
    <property type="match status" value="1"/>
</dbReference>
<dbReference type="GO" id="GO:0004016">
    <property type="term" value="F:adenylate cyclase activity"/>
    <property type="evidence" value="ECO:0007669"/>
    <property type="project" value="TreeGrafter"/>
</dbReference>
<dbReference type="PANTHER" id="PTHR16305:SF35">
    <property type="entry name" value="TRANSCRIPTIONAL ACTIVATOR DOMAIN"/>
    <property type="match status" value="1"/>
</dbReference>
<evidence type="ECO:0000256" key="2">
    <source>
        <dbReference type="ARBA" id="ARBA00022840"/>
    </source>
</evidence>
<evidence type="ECO:0000313" key="5">
    <source>
        <dbReference type="Proteomes" id="UP000198649"/>
    </source>
</evidence>
<evidence type="ECO:0000256" key="1">
    <source>
        <dbReference type="ARBA" id="ARBA00022741"/>
    </source>
</evidence>
<sequence>MLDAARAGLASRMLISAGAGVGKSALLEAMAAQAHGATVLRTAGLESESPLAFAALHRLLRPVMDRATSLPEPQARALHVAFGQDDGDRIDPFLVALATLSLLTEVAEAGPVLCLIDDAHWLDVASSEALLFAARRLLAEPVVIVFAARDDDPRSFAPTDVPLMRLQGLSGPASGALLRERADHDLSDQVVHQLAARTGGNPLALMELPGRLNTAQLEGTAALPDELPLSDRVERAFLDRCRRLSETGQTLMLLAAADDTGRLSVLLRAGEALGVPPATVHEVEPTQLLEVDGDSVRVRHPLVRSAVYQAATGSERRHVHAALADALTASVDRDRRTWHRAAACDGPDEGVAAELEAAGSRAERRGGHYSASEAYQRAARLTSRDELRARRLFSAARTSYAAGTIDRAGALLDEVRLIADDPLVRADIDRLRGRIQVVLGSAADAHSMFIRAARGVAEQDQERAVEMAALAGVLRSHGADSGSTLPAGVVVTGVTASDSVRIQCLKLLLQSTTLDAERDWGGALKVLRTALTIGLDTEDRDVWANLANIALHLGDDAAHRRYFSAMLSAARADGAVMEVLYALHRVCLSEFAAGDWSAVRRSADDAMALARSIGQPALTTTPLAWLTLLAALGGAEDYDALLNETEEALAQRRLGIMERPVADLLHWAKGTRAQHAGAASESSHHFDQMRVPVLTRLAASARISAAVQAKEHSLASDWTSEIEAFAVATALPWALAVAEHGRALLAGADDVPGLYERALIHHAQAGRRYEEACTQLAYGEHLRRAGRRVEARRHLTKALETFRDLRAEPLVARATRELRASGATARQRNPSTLVALTPTELHIAQLVSHGMSNKDVAAQCWISPRTVAFHLRNVFTKTGVTSRGELAQLDLG</sequence>
<dbReference type="InterPro" id="IPR000792">
    <property type="entry name" value="Tscrpt_reg_LuxR_C"/>
</dbReference>
<keyword evidence="4" id="KW-0238">DNA-binding</keyword>
<dbReference type="GO" id="GO:0005524">
    <property type="term" value="F:ATP binding"/>
    <property type="evidence" value="ECO:0007669"/>
    <property type="project" value="UniProtKB-KW"/>
</dbReference>
<dbReference type="PRINTS" id="PR00038">
    <property type="entry name" value="HTHLUXR"/>
</dbReference>
<dbReference type="InterPro" id="IPR016032">
    <property type="entry name" value="Sig_transdc_resp-reg_C-effctor"/>
</dbReference>
<protein>
    <submittedName>
        <fullName evidence="4">DNA-binding transcriptional regulator, CsgD family</fullName>
    </submittedName>
</protein>
<proteinExistence type="predicted"/>
<dbReference type="GO" id="GO:0005737">
    <property type="term" value="C:cytoplasm"/>
    <property type="evidence" value="ECO:0007669"/>
    <property type="project" value="TreeGrafter"/>
</dbReference>
<evidence type="ECO:0000313" key="4">
    <source>
        <dbReference type="EMBL" id="SFI01773.1"/>
    </source>
</evidence>
<gene>
    <name evidence="4" type="ORF">SAMN05216561_10436</name>
</gene>
<dbReference type="Pfam" id="PF13191">
    <property type="entry name" value="AAA_16"/>
    <property type="match status" value="1"/>
</dbReference>
<dbReference type="PROSITE" id="PS50043">
    <property type="entry name" value="HTH_LUXR_2"/>
    <property type="match status" value="1"/>
</dbReference>
<dbReference type="SUPFAM" id="SSF46894">
    <property type="entry name" value="C-terminal effector domain of the bipartite response regulators"/>
    <property type="match status" value="1"/>
</dbReference>
<dbReference type="Gene3D" id="1.10.10.10">
    <property type="entry name" value="Winged helix-like DNA-binding domain superfamily/Winged helix DNA-binding domain"/>
    <property type="match status" value="1"/>
</dbReference>